<organism evidence="2 3">
    <name type="scientific">Leptospira soteropolitanensis</name>
    <dbReference type="NCBI Taxonomy" id="2950025"/>
    <lineage>
        <taxon>Bacteria</taxon>
        <taxon>Pseudomonadati</taxon>
        <taxon>Spirochaetota</taxon>
        <taxon>Spirochaetia</taxon>
        <taxon>Leptospirales</taxon>
        <taxon>Leptospiraceae</taxon>
        <taxon>Leptospira</taxon>
    </lineage>
</organism>
<evidence type="ECO:0000313" key="4">
    <source>
        <dbReference type="Proteomes" id="UP001208912"/>
    </source>
</evidence>
<reference evidence="2 4" key="1">
    <citation type="submission" date="2022-06" db="EMBL/GenBank/DDBJ databases">
        <title>Leptospira isolates from biofilms formed at urban environments.</title>
        <authorList>
            <person name="Ribeiro P.S."/>
            <person name="Sousa T."/>
            <person name="Carvalho N."/>
            <person name="Aburjaile F."/>
            <person name="Neves F."/>
            <person name="Oliveira D."/>
            <person name="Blanco L."/>
            <person name="Lima J."/>
            <person name="Costa F."/>
            <person name="Brenig B."/>
            <person name="Soares S."/>
            <person name="Ramos R."/>
            <person name="Goes-Neto A."/>
            <person name="Matiuzzi M."/>
            <person name="Azevedo V."/>
            <person name="Ristow P."/>
        </authorList>
    </citation>
    <scope>NUCLEOTIDE SEQUENCE</scope>
    <source>
        <strain evidence="1 4">VSF19</strain>
        <strain evidence="2">VSF20</strain>
    </source>
</reference>
<dbReference type="Proteomes" id="UP001208540">
    <property type="component" value="Unassembled WGS sequence"/>
</dbReference>
<proteinExistence type="predicted"/>
<evidence type="ECO:0000313" key="3">
    <source>
        <dbReference type="Proteomes" id="UP001208540"/>
    </source>
</evidence>
<dbReference type="EMBL" id="JAMQPL010000006">
    <property type="protein sequence ID" value="MCW7531362.1"/>
    <property type="molecule type" value="Genomic_DNA"/>
</dbReference>
<comment type="caution">
    <text evidence="2">The sequence shown here is derived from an EMBL/GenBank/DDBJ whole genome shotgun (WGS) entry which is preliminary data.</text>
</comment>
<gene>
    <name evidence="1" type="ORF">ND861_14190</name>
    <name evidence="2" type="ORF">ND862_14145</name>
</gene>
<dbReference type="RefSeq" id="WP_265352656.1">
    <property type="nucleotide sequence ID" value="NZ_JAMQPL010000006.1"/>
</dbReference>
<dbReference type="Proteomes" id="UP001208912">
    <property type="component" value="Unassembled WGS sequence"/>
</dbReference>
<dbReference type="AlphaFoldDB" id="A0AAW5VR53"/>
<protein>
    <submittedName>
        <fullName evidence="2">Uncharacterized protein</fullName>
    </submittedName>
</protein>
<name>A0AAW5VR53_9LEPT</name>
<sequence length="81" mass="9676">MESKIADNLESQIVDLYKDKEELETQLGTSDTDMIITEFYQLESELNRLYQFKEKYKRIEVKQIIIESVQSAYIQNHRLSI</sequence>
<keyword evidence="4" id="KW-1185">Reference proteome</keyword>
<dbReference type="EMBL" id="JAMQPM010000006">
    <property type="protein sequence ID" value="MCW7527506.1"/>
    <property type="molecule type" value="Genomic_DNA"/>
</dbReference>
<evidence type="ECO:0000313" key="1">
    <source>
        <dbReference type="EMBL" id="MCW7527506.1"/>
    </source>
</evidence>
<accession>A0AAW5VR53</accession>
<evidence type="ECO:0000313" key="2">
    <source>
        <dbReference type="EMBL" id="MCW7531362.1"/>
    </source>
</evidence>